<evidence type="ECO:0000259" key="2">
    <source>
        <dbReference type="PROSITE" id="PS50048"/>
    </source>
</evidence>
<feature type="compositionally biased region" description="Acidic residues" evidence="1">
    <location>
        <begin position="116"/>
        <end position="126"/>
    </location>
</feature>
<dbReference type="AlphaFoldDB" id="W7TB99"/>
<dbReference type="EMBL" id="AZIL01001629">
    <property type="protein sequence ID" value="EWM23477.1"/>
    <property type="molecule type" value="Genomic_DNA"/>
</dbReference>
<dbReference type="SUPFAM" id="SSF57701">
    <property type="entry name" value="Zn2/Cys6 DNA-binding domain"/>
    <property type="match status" value="1"/>
</dbReference>
<feature type="region of interest" description="Disordered" evidence="1">
    <location>
        <begin position="904"/>
        <end position="926"/>
    </location>
</feature>
<evidence type="ECO:0000313" key="4">
    <source>
        <dbReference type="Proteomes" id="UP000019335"/>
    </source>
</evidence>
<dbReference type="Pfam" id="PF00172">
    <property type="entry name" value="Zn_clus"/>
    <property type="match status" value="1"/>
</dbReference>
<feature type="region of interest" description="Disordered" evidence="1">
    <location>
        <begin position="50"/>
        <end position="132"/>
    </location>
</feature>
<organism evidence="3 4">
    <name type="scientific">Nannochloropsis gaditana</name>
    <dbReference type="NCBI Taxonomy" id="72520"/>
    <lineage>
        <taxon>Eukaryota</taxon>
        <taxon>Sar</taxon>
        <taxon>Stramenopiles</taxon>
        <taxon>Ochrophyta</taxon>
        <taxon>Eustigmatophyceae</taxon>
        <taxon>Eustigmatales</taxon>
        <taxon>Monodopsidaceae</taxon>
        <taxon>Nannochloropsis</taxon>
    </lineage>
</organism>
<name>W7TB99_9STRA</name>
<dbReference type="GO" id="GO:0003677">
    <property type="term" value="F:DNA binding"/>
    <property type="evidence" value="ECO:0007669"/>
    <property type="project" value="UniProtKB-KW"/>
</dbReference>
<protein>
    <submittedName>
        <fullName evidence="3">Zn(2)-C6 fungal-type DNA-binding domain protein</fullName>
    </submittedName>
</protein>
<dbReference type="GO" id="GO:0000981">
    <property type="term" value="F:DNA-binding transcription factor activity, RNA polymerase II-specific"/>
    <property type="evidence" value="ECO:0007669"/>
    <property type="project" value="InterPro"/>
</dbReference>
<dbReference type="OrthoDB" id="3509362at2759"/>
<dbReference type="InterPro" id="IPR001138">
    <property type="entry name" value="Zn2Cys6_DnaBD"/>
</dbReference>
<dbReference type="Proteomes" id="UP000019335">
    <property type="component" value="Chromosome 17"/>
</dbReference>
<dbReference type="PROSITE" id="PS50048">
    <property type="entry name" value="ZN2_CY6_FUNGAL_2"/>
    <property type="match status" value="1"/>
</dbReference>
<keyword evidence="4" id="KW-1185">Reference proteome</keyword>
<proteinExistence type="predicted"/>
<reference evidence="3 4" key="1">
    <citation type="journal article" date="2014" name="Mol. Plant">
        <title>Chromosome Scale Genome Assembly and Transcriptome Profiling of Nannochloropsis gaditana in Nitrogen Depletion.</title>
        <authorList>
            <person name="Corteggiani Carpinelli E."/>
            <person name="Telatin A."/>
            <person name="Vitulo N."/>
            <person name="Forcato C."/>
            <person name="D'Angelo M."/>
            <person name="Schiavon R."/>
            <person name="Vezzi A."/>
            <person name="Giacometti G.M."/>
            <person name="Morosinotto T."/>
            <person name="Valle G."/>
        </authorList>
    </citation>
    <scope>NUCLEOTIDE SEQUENCE [LARGE SCALE GENOMIC DNA]</scope>
    <source>
        <strain evidence="3 4">B-31</strain>
    </source>
</reference>
<feature type="compositionally biased region" description="Basic and acidic residues" evidence="1">
    <location>
        <begin position="715"/>
        <end position="726"/>
    </location>
</feature>
<evidence type="ECO:0000256" key="1">
    <source>
        <dbReference type="SAM" id="MobiDB-lite"/>
    </source>
</evidence>
<dbReference type="CDD" id="cd00067">
    <property type="entry name" value="GAL4"/>
    <property type="match status" value="1"/>
</dbReference>
<sequence length="949" mass="106414">MDTQKKYQDLGTSSKNKSCQKCYDSKSKCDFSLPCERCFRLNLPCRPRVRGSMTHSASKRTRGCSKSALGDEATGSPCWPPQESLPRLGGPGKAPRVGQEGRQWAGRDSYTSTEAASEDGEEDEGEGCQPEGSNAYRRDCAWGLLLERARYDFQRSMGTQPSGEESPIKAQPSRASASKEEENDGDGQSLLETILERVDRSRMAEEFLDAFHAVQRRGTVHREGMVGMLRHWKKLSDLSGQDLTLGVGAAIAKAFHVEQWELRYRRRNKVFNRSESSAGNVSLGSTPTSNSSQGQLSSKRFLTAVKEGPRGLLLEELMAVEAGAARLKASSLFRERDDGYTGLLLIEVDRTEDRVIVASNQAYLDVFLGPGFLLSEGLARGCLDPFLFAAFVAHSDRDTWFRMNLEALCSPRFRPEGGSSREGVPPRERLLYSEFLKIFSRDGHVRLYWARLAQLEATTREGEEEKLHFLLWMEPVPASRYITDRPEKATHSKTKLFKRRPHPKIGSSSLTVAADGEMMGERPLEQDVPEGQKGNGDSSGCGERQQVAQQKSGPPILLFPALASVPLPPGVTLPSFPSSWTISTDQARTGRQAAAFSPSCFPPLASPSPFTLHSSDSSPQPLASTLPHIFEIKSEFIRDLLRTAHKSVPAAKAHGKDTVTNSVIDAECKRVTNKQKVRRNKFLLSKISRSQEQNEVREIFRTTAGPKHLPPQHEQQQEEQKQEQPQKRQQQQQQQQPPPPGQPQEQQMPIFPFSKSSHCLPSGMSIGWEMEQQCQRHPLVFLHAHQKICSGGEHPPPFGQTNQEYDLNVGAFMLSPAAMSNDQQLNEHHVTQIRNHEAWYPASVGAKRRQYAEKQEHFRENFQYVDVNSQESNEEHRQPFLRRQFQHELEQGCSMSCWPPSTPWQRVQSRPTQQEEHRQPLSSIPHSKSRLGTGLFLLSMAAAQSNCDV</sequence>
<feature type="region of interest" description="Disordered" evidence="1">
    <location>
        <begin position="276"/>
        <end position="295"/>
    </location>
</feature>
<comment type="caution">
    <text evidence="3">The sequence shown here is derived from an EMBL/GenBank/DDBJ whole genome shotgun (WGS) entry which is preliminary data.</text>
</comment>
<feature type="region of interest" description="Disordered" evidence="1">
    <location>
        <begin position="705"/>
        <end position="756"/>
    </location>
</feature>
<keyword evidence="3" id="KW-0238">DNA-binding</keyword>
<feature type="region of interest" description="Disordered" evidence="1">
    <location>
        <begin position="514"/>
        <end position="552"/>
    </location>
</feature>
<feature type="region of interest" description="Disordered" evidence="1">
    <location>
        <begin position="156"/>
        <end position="187"/>
    </location>
</feature>
<gene>
    <name evidence="3" type="ORF">Naga_100262g2</name>
</gene>
<feature type="domain" description="Zn(2)-C6 fungal-type" evidence="2">
    <location>
        <begin position="18"/>
        <end position="45"/>
    </location>
</feature>
<evidence type="ECO:0000313" key="3">
    <source>
        <dbReference type="EMBL" id="EWM23477.1"/>
    </source>
</evidence>
<accession>W7TB99</accession>
<dbReference type="GO" id="GO:0008270">
    <property type="term" value="F:zinc ion binding"/>
    <property type="evidence" value="ECO:0007669"/>
    <property type="project" value="InterPro"/>
</dbReference>
<dbReference type="InterPro" id="IPR036864">
    <property type="entry name" value="Zn2-C6_fun-type_DNA-bd_sf"/>
</dbReference>